<dbReference type="AlphaFoldDB" id="A0A0G0TC31"/>
<protein>
    <recommendedName>
        <fullName evidence="3">DUF2283 domain-containing protein</fullName>
    </recommendedName>
</protein>
<accession>A0A0G0TC31</accession>
<organism evidence="1 2">
    <name type="scientific">Candidatus Roizmanbacteria bacterium GW2011_GWB1_40_7</name>
    <dbReference type="NCBI Taxonomy" id="1618482"/>
    <lineage>
        <taxon>Bacteria</taxon>
        <taxon>Candidatus Roizmaniibacteriota</taxon>
    </lineage>
</organism>
<dbReference type="InterPro" id="IPR019270">
    <property type="entry name" value="DUF2283"/>
</dbReference>
<comment type="caution">
    <text evidence="1">The sequence shown here is derived from an EMBL/GenBank/DDBJ whole genome shotgun (WGS) entry which is preliminary data.</text>
</comment>
<name>A0A0G0TC31_9BACT</name>
<evidence type="ECO:0000313" key="2">
    <source>
        <dbReference type="Proteomes" id="UP000034664"/>
    </source>
</evidence>
<gene>
    <name evidence="1" type="ORF">UU14_C0006G0015</name>
</gene>
<evidence type="ECO:0008006" key="3">
    <source>
        <dbReference type="Google" id="ProtNLM"/>
    </source>
</evidence>
<dbReference type="EMBL" id="LBZM01000006">
    <property type="protein sequence ID" value="KKR72376.1"/>
    <property type="molecule type" value="Genomic_DNA"/>
</dbReference>
<sequence>MKYKYSYEPEADVLAITISDKKYDNAIEMGDFIIHVDKNDKAVYIEVLNARQFLRNASATVPSSIRKTILTA</sequence>
<reference evidence="1 2" key="1">
    <citation type="journal article" date="2015" name="Nature">
        <title>rRNA introns, odd ribosomes, and small enigmatic genomes across a large radiation of phyla.</title>
        <authorList>
            <person name="Brown C.T."/>
            <person name="Hug L.A."/>
            <person name="Thomas B.C."/>
            <person name="Sharon I."/>
            <person name="Castelle C.J."/>
            <person name="Singh A."/>
            <person name="Wilkins M.J."/>
            <person name="Williams K.H."/>
            <person name="Banfield J.F."/>
        </authorList>
    </citation>
    <scope>NUCLEOTIDE SEQUENCE [LARGE SCALE GENOMIC DNA]</scope>
</reference>
<dbReference type="Pfam" id="PF10049">
    <property type="entry name" value="DUF2283"/>
    <property type="match status" value="1"/>
</dbReference>
<proteinExistence type="predicted"/>
<evidence type="ECO:0000313" key="1">
    <source>
        <dbReference type="EMBL" id="KKR72376.1"/>
    </source>
</evidence>
<dbReference type="PANTHER" id="PTHR37029">
    <property type="entry name" value="SSR1768 PROTEIN"/>
    <property type="match status" value="1"/>
</dbReference>
<dbReference type="PANTHER" id="PTHR37029:SF1">
    <property type="entry name" value="SSR1768 PROTEIN"/>
    <property type="match status" value="1"/>
</dbReference>
<dbReference type="Proteomes" id="UP000034664">
    <property type="component" value="Unassembled WGS sequence"/>
</dbReference>